<feature type="domain" description="AAA" evidence="20">
    <location>
        <begin position="547"/>
        <end position="668"/>
    </location>
</feature>
<evidence type="ECO:0000256" key="16">
    <source>
        <dbReference type="ARBA" id="ARBA00067833"/>
    </source>
</evidence>
<feature type="domain" description="Polysaccharide chain length determinant N-terminal" evidence="19">
    <location>
        <begin position="13"/>
        <end position="107"/>
    </location>
</feature>
<feature type="transmembrane region" description="Helical" evidence="18">
    <location>
        <begin position="29"/>
        <end position="53"/>
    </location>
</feature>
<evidence type="ECO:0000256" key="13">
    <source>
        <dbReference type="ARBA" id="ARBA00023169"/>
    </source>
</evidence>
<evidence type="ECO:0000256" key="14">
    <source>
        <dbReference type="ARBA" id="ARBA00053015"/>
    </source>
</evidence>
<dbReference type="Gene3D" id="3.40.50.300">
    <property type="entry name" value="P-loop containing nucleotide triphosphate hydrolases"/>
    <property type="match status" value="1"/>
</dbReference>
<feature type="transmembrane region" description="Helical" evidence="18">
    <location>
        <begin position="446"/>
        <end position="465"/>
    </location>
</feature>
<evidence type="ECO:0000256" key="18">
    <source>
        <dbReference type="SAM" id="Phobius"/>
    </source>
</evidence>
<dbReference type="Pfam" id="PF02706">
    <property type="entry name" value="Wzz"/>
    <property type="match status" value="1"/>
</dbReference>
<dbReference type="GO" id="GO:0005524">
    <property type="term" value="F:ATP binding"/>
    <property type="evidence" value="ECO:0007669"/>
    <property type="project" value="UniProtKB-KW"/>
</dbReference>
<dbReference type="CDD" id="cd05387">
    <property type="entry name" value="BY-kinase"/>
    <property type="match status" value="1"/>
</dbReference>
<organism evidence="22 23">
    <name type="scientific">Chitinasiproducens palmae</name>
    <dbReference type="NCBI Taxonomy" id="1770053"/>
    <lineage>
        <taxon>Bacteria</taxon>
        <taxon>Pseudomonadati</taxon>
        <taxon>Pseudomonadota</taxon>
        <taxon>Betaproteobacteria</taxon>
        <taxon>Burkholderiales</taxon>
        <taxon>Burkholderiaceae</taxon>
        <taxon>Chitinasiproducens</taxon>
    </lineage>
</organism>
<dbReference type="RefSeq" id="WP_091908034.1">
    <property type="nucleotide sequence ID" value="NZ_FNLO01000005.1"/>
</dbReference>
<evidence type="ECO:0000256" key="15">
    <source>
        <dbReference type="ARBA" id="ARBA00054296"/>
    </source>
</evidence>
<evidence type="ECO:0000256" key="17">
    <source>
        <dbReference type="ARBA" id="ARBA00081049"/>
    </source>
</evidence>
<dbReference type="Pfam" id="PF13807">
    <property type="entry name" value="GNVR"/>
    <property type="match status" value="1"/>
</dbReference>
<keyword evidence="13" id="KW-0270">Exopolysaccharide synthesis</keyword>
<evidence type="ECO:0000256" key="12">
    <source>
        <dbReference type="ARBA" id="ARBA00023137"/>
    </source>
</evidence>
<evidence type="ECO:0000256" key="6">
    <source>
        <dbReference type="ARBA" id="ARBA00022692"/>
    </source>
</evidence>
<dbReference type="InterPro" id="IPR005702">
    <property type="entry name" value="Wzc-like_C"/>
</dbReference>
<evidence type="ECO:0000256" key="11">
    <source>
        <dbReference type="ARBA" id="ARBA00023136"/>
    </source>
</evidence>
<accession>A0A1H2PPJ7</accession>
<comment type="similarity">
    <text evidence="2">Belongs to the etk/wzc family.</text>
</comment>
<evidence type="ECO:0000256" key="7">
    <source>
        <dbReference type="ARBA" id="ARBA00022741"/>
    </source>
</evidence>
<keyword evidence="10 18" id="KW-1133">Transmembrane helix</keyword>
<dbReference type="Pfam" id="PF13614">
    <property type="entry name" value="AAA_31"/>
    <property type="match status" value="1"/>
</dbReference>
<evidence type="ECO:0000259" key="20">
    <source>
        <dbReference type="Pfam" id="PF13614"/>
    </source>
</evidence>
<keyword evidence="12" id="KW-0829">Tyrosine-protein kinase</keyword>
<name>A0A1H2PPJ7_9BURK</name>
<keyword evidence="9" id="KW-0067">ATP-binding</keyword>
<dbReference type="GO" id="GO:0004713">
    <property type="term" value="F:protein tyrosine kinase activity"/>
    <property type="evidence" value="ECO:0007669"/>
    <property type="project" value="UniProtKB-KW"/>
</dbReference>
<protein>
    <recommendedName>
        <fullName evidence="16">Putative tyrosine-protein kinase EpsB</fullName>
    </recommendedName>
    <alternativeName>
        <fullName evidence="17">EPS I polysaccharide export protein EpsB</fullName>
    </alternativeName>
</protein>
<evidence type="ECO:0000256" key="2">
    <source>
        <dbReference type="ARBA" id="ARBA00008883"/>
    </source>
</evidence>
<reference evidence="23" key="1">
    <citation type="submission" date="2016-09" db="EMBL/GenBank/DDBJ databases">
        <authorList>
            <person name="Varghese N."/>
            <person name="Submissions S."/>
        </authorList>
    </citation>
    <scope>NUCLEOTIDE SEQUENCE [LARGE SCALE GENOMIC DNA]</scope>
    <source>
        <strain evidence="23">JS23</strain>
    </source>
</reference>
<evidence type="ECO:0000256" key="1">
    <source>
        <dbReference type="ARBA" id="ARBA00004429"/>
    </source>
</evidence>
<sequence>MVKKNAIEPVGEDEFDLASLVGVLRDHKWMIGGVTGAFLALSAAYAIIATPIYQADALIQVTNDAPMVPGITDVSQMLAGNGVAPRSVTEIALIGSRSVMQQTVDDLGLAIRVTPHYFPVFGHFIARRYDGKGSAPVARPLFGLRGYAWGGEALRITSLDVPDQYLNAELTLTASGNGGFTLEDSSGNVLAKGVAGQSVSNGGVTVNIATLRANAGMKWTVVKTPPLRVVADLQRRVDAAENAKGSGVISLTYQSEDPNLARQVLSKVCDVYLKQNVSRNSAEAASSLQFVRSQLPIIRKQLEKAESALNAFQIRSHSVNVELQTKGFLDQFVAIDTNLSQLRLKQAEVERRFTSNHPAYQALQQQIAEIQAQKDALSGQLNKLPDTQKELLRLNRDVQVTNQIYTGLLNQEQQLDIARAGNVGNARLIDPAVVDETAPVSPKRTIIVVVGTLLGLFLSVAFVFVRRVLNRGLEDPELIEQLGLPVYSSIPVSPAQSAPMPSSGGKSVRGKPSLLALDAPADLAIESLRSLRTSLHFALMEASNNILMISGSSPGAGKTFVSSNLAVVIAQAGQRVLLIDGDLRKGVLHRVMSDSNKLGLADVLMGQARTSEAIRKGPIEGLDYVTRGRVPPNPAELLAHANLRGFLDAVKGEYDLVIVDTPPILAVTDAGIVGSHAGTSLMVVRFGLNSAREIALAKSRFEQNAVQLKGAIFNAVQPRSNGYHSYGYYEYGSEKE</sequence>
<dbReference type="SUPFAM" id="SSF52540">
    <property type="entry name" value="P-loop containing nucleoside triphosphate hydrolases"/>
    <property type="match status" value="1"/>
</dbReference>
<feature type="domain" description="Tyrosine-protein kinase G-rich" evidence="21">
    <location>
        <begin position="386"/>
        <end position="467"/>
    </location>
</feature>
<gene>
    <name evidence="22" type="ORF">SAMN05216551_105221</name>
</gene>
<dbReference type="InterPro" id="IPR027417">
    <property type="entry name" value="P-loop_NTPase"/>
</dbReference>
<comment type="function">
    <text evidence="15">Probably involved in polymerization and/or export of exopolysaccharide EPS I which functions as a virulence factor. May be involved in an ATP-dependent process in the pathway for EPS I production, possibly export of the trimeric repeat units across the inner membrane or their polymerization.</text>
</comment>
<evidence type="ECO:0000256" key="8">
    <source>
        <dbReference type="ARBA" id="ARBA00022777"/>
    </source>
</evidence>
<dbReference type="InterPro" id="IPR003856">
    <property type="entry name" value="LPS_length_determ_N"/>
</dbReference>
<dbReference type="Pfam" id="PF23607">
    <property type="entry name" value="WZC_N"/>
    <property type="match status" value="1"/>
</dbReference>
<keyword evidence="11 18" id="KW-0472">Membrane</keyword>
<keyword evidence="6 18" id="KW-0812">Transmembrane</keyword>
<keyword evidence="23" id="KW-1185">Reference proteome</keyword>
<dbReference type="EMBL" id="FNLO01000005">
    <property type="protein sequence ID" value="SDV48600.1"/>
    <property type="molecule type" value="Genomic_DNA"/>
</dbReference>
<dbReference type="InterPro" id="IPR050445">
    <property type="entry name" value="Bact_polysacc_biosynth/exp"/>
</dbReference>
<keyword evidence="7" id="KW-0547">Nucleotide-binding</keyword>
<dbReference type="FunFam" id="3.40.50.300:FF:000527">
    <property type="entry name" value="Tyrosine-protein kinase etk"/>
    <property type="match status" value="1"/>
</dbReference>
<dbReference type="OrthoDB" id="9808257at2"/>
<dbReference type="InterPro" id="IPR025669">
    <property type="entry name" value="AAA_dom"/>
</dbReference>
<dbReference type="GO" id="GO:0000271">
    <property type="term" value="P:polysaccharide biosynthetic process"/>
    <property type="evidence" value="ECO:0007669"/>
    <property type="project" value="UniProtKB-KW"/>
</dbReference>
<comment type="subcellular location">
    <subcellularLocation>
        <location evidence="1">Cell inner membrane</location>
        <topology evidence="1">Multi-pass membrane protein</topology>
    </subcellularLocation>
</comment>
<comment type="catalytic activity">
    <reaction evidence="14">
        <text>L-tyrosyl-[protein] + ATP = O-phospho-L-tyrosyl-[protein] + ADP + H(+)</text>
        <dbReference type="Rhea" id="RHEA:10596"/>
        <dbReference type="Rhea" id="RHEA-COMP:10136"/>
        <dbReference type="Rhea" id="RHEA-COMP:20101"/>
        <dbReference type="ChEBI" id="CHEBI:15378"/>
        <dbReference type="ChEBI" id="CHEBI:30616"/>
        <dbReference type="ChEBI" id="CHEBI:46858"/>
        <dbReference type="ChEBI" id="CHEBI:61978"/>
        <dbReference type="ChEBI" id="CHEBI:456216"/>
    </reaction>
</comment>
<dbReference type="GO" id="GO:0005886">
    <property type="term" value="C:plasma membrane"/>
    <property type="evidence" value="ECO:0007669"/>
    <property type="project" value="UniProtKB-SubCell"/>
</dbReference>
<keyword evidence="4" id="KW-0997">Cell inner membrane</keyword>
<evidence type="ECO:0000256" key="5">
    <source>
        <dbReference type="ARBA" id="ARBA00022679"/>
    </source>
</evidence>
<keyword evidence="8 22" id="KW-0418">Kinase</keyword>
<evidence type="ECO:0000313" key="23">
    <source>
        <dbReference type="Proteomes" id="UP000243719"/>
    </source>
</evidence>
<evidence type="ECO:0000259" key="21">
    <source>
        <dbReference type="Pfam" id="PF13807"/>
    </source>
</evidence>
<dbReference type="PANTHER" id="PTHR32309">
    <property type="entry name" value="TYROSINE-PROTEIN KINASE"/>
    <property type="match status" value="1"/>
</dbReference>
<evidence type="ECO:0000256" key="4">
    <source>
        <dbReference type="ARBA" id="ARBA00022519"/>
    </source>
</evidence>
<dbReference type="Proteomes" id="UP000243719">
    <property type="component" value="Unassembled WGS sequence"/>
</dbReference>
<dbReference type="AlphaFoldDB" id="A0A1H2PPJ7"/>
<dbReference type="GO" id="GO:0042802">
    <property type="term" value="F:identical protein binding"/>
    <property type="evidence" value="ECO:0007669"/>
    <property type="project" value="UniProtKB-ARBA"/>
</dbReference>
<dbReference type="PANTHER" id="PTHR32309:SF32">
    <property type="entry name" value="TYROSINE-PROTEIN KINASE ETK-RELATED"/>
    <property type="match status" value="1"/>
</dbReference>
<keyword evidence="3" id="KW-1003">Cell membrane</keyword>
<evidence type="ECO:0000313" key="22">
    <source>
        <dbReference type="EMBL" id="SDV48600.1"/>
    </source>
</evidence>
<evidence type="ECO:0000256" key="3">
    <source>
        <dbReference type="ARBA" id="ARBA00022475"/>
    </source>
</evidence>
<evidence type="ECO:0000259" key="19">
    <source>
        <dbReference type="Pfam" id="PF02706"/>
    </source>
</evidence>
<dbReference type="InterPro" id="IPR032807">
    <property type="entry name" value="GNVR"/>
</dbReference>
<proteinExistence type="inferred from homology"/>
<evidence type="ECO:0000256" key="10">
    <source>
        <dbReference type="ARBA" id="ARBA00022989"/>
    </source>
</evidence>
<keyword evidence="5" id="KW-0808">Transferase</keyword>
<dbReference type="NCBIfam" id="TIGR01007">
    <property type="entry name" value="eps_fam"/>
    <property type="match status" value="1"/>
</dbReference>
<dbReference type="STRING" id="1770053.SAMN05216551_105221"/>
<evidence type="ECO:0000256" key="9">
    <source>
        <dbReference type="ARBA" id="ARBA00022840"/>
    </source>
</evidence>